<dbReference type="InterPro" id="IPR046668">
    <property type="entry name" value="DUF6538"/>
</dbReference>
<evidence type="ECO:0000259" key="1">
    <source>
        <dbReference type="Pfam" id="PF20172"/>
    </source>
</evidence>
<dbReference type="Proteomes" id="UP000184603">
    <property type="component" value="Unassembled WGS sequence"/>
</dbReference>
<dbReference type="RefSeq" id="WP_073613899.1">
    <property type="nucleotide sequence ID" value="NZ_FRFE01000012.1"/>
</dbReference>
<dbReference type="Pfam" id="PF20172">
    <property type="entry name" value="DUF6538"/>
    <property type="match status" value="1"/>
</dbReference>
<dbReference type="OrthoDB" id="5423136at2"/>
<reference evidence="2 3" key="1">
    <citation type="submission" date="2016-12" db="EMBL/GenBank/DDBJ databases">
        <authorList>
            <person name="Song W.-J."/>
            <person name="Kurnit D.M."/>
        </authorList>
    </citation>
    <scope>NUCLEOTIDE SEQUENCE [LARGE SCALE GENOMIC DNA]</scope>
    <source>
        <strain evidence="2 3">DSM 18488</strain>
    </source>
</reference>
<evidence type="ECO:0000313" key="2">
    <source>
        <dbReference type="EMBL" id="SHO49007.1"/>
    </source>
</evidence>
<feature type="domain" description="DUF6538" evidence="1">
    <location>
        <begin position="20"/>
        <end position="64"/>
    </location>
</feature>
<evidence type="ECO:0000313" key="3">
    <source>
        <dbReference type="Proteomes" id="UP000184603"/>
    </source>
</evidence>
<proteinExistence type="predicted"/>
<sequence>MGFSVSTPSYLYQTPSGDIFRLRIPIDLQSVVGKREFRYSLRSGILRVAKHRARCIASYIHQLFVKVLISMAEFSKELIDQLVREYIKQTLEDDEKCRALGQHTMSNLYVTGDSAMDDKEAESLNISVKRWLWNKDHSFLHPVANTMLAKYDIDIDPESDSYKSLSRELMVGFQSILNVRIKRSQGDYSVSDQELIPALREEQVSPKVATPVVQAKETVALKFTEVVEKYVEHSHFHRYTYSDFLSKK</sequence>
<protein>
    <recommendedName>
        <fullName evidence="1">DUF6538 domain-containing protein</fullName>
    </recommendedName>
</protein>
<keyword evidence="3" id="KW-1185">Reference proteome</keyword>
<name>A0A1M7Y8R3_9BACT</name>
<dbReference type="AlphaFoldDB" id="A0A1M7Y8R3"/>
<dbReference type="EMBL" id="FRFE01000012">
    <property type="protein sequence ID" value="SHO49007.1"/>
    <property type="molecule type" value="Genomic_DNA"/>
</dbReference>
<organism evidence="2 3">
    <name type="scientific">Desulfopila aestuarii DSM 18488</name>
    <dbReference type="NCBI Taxonomy" id="1121416"/>
    <lineage>
        <taxon>Bacteria</taxon>
        <taxon>Pseudomonadati</taxon>
        <taxon>Thermodesulfobacteriota</taxon>
        <taxon>Desulfobulbia</taxon>
        <taxon>Desulfobulbales</taxon>
        <taxon>Desulfocapsaceae</taxon>
        <taxon>Desulfopila</taxon>
    </lineage>
</organism>
<accession>A0A1M7Y8R3</accession>
<gene>
    <name evidence="2" type="ORF">SAMN02745220_02609</name>
</gene>